<dbReference type="Proteomes" id="UP001500141">
    <property type="component" value="Unassembled WGS sequence"/>
</dbReference>
<sequence>MDNKILRNVLSREEMRGVIGGKLPNFENNCHSDCSPDGANTCASADCPNSYCATYHCGPSNTRIHSCQYQ</sequence>
<dbReference type="EMBL" id="BAABIP010000022">
    <property type="protein sequence ID" value="GAA4774223.1"/>
    <property type="molecule type" value="Genomic_DNA"/>
</dbReference>
<comment type="caution">
    <text evidence="1">The sequence shown here is derived from an EMBL/GenBank/DDBJ whole genome shotgun (WGS) entry which is preliminary data.</text>
</comment>
<accession>A0ABP9A4X4</accession>
<proteinExistence type="predicted"/>
<name>A0ABP9A4X4_9FLAO</name>
<gene>
    <name evidence="1" type="ORF">GCM10023230_26080</name>
</gene>
<reference evidence="2" key="1">
    <citation type="journal article" date="2019" name="Int. J. Syst. Evol. Microbiol.">
        <title>The Global Catalogue of Microorganisms (GCM) 10K type strain sequencing project: providing services to taxonomists for standard genome sequencing and annotation.</title>
        <authorList>
            <consortium name="The Broad Institute Genomics Platform"/>
            <consortium name="The Broad Institute Genome Sequencing Center for Infectious Disease"/>
            <person name="Wu L."/>
            <person name="Ma J."/>
        </authorList>
    </citation>
    <scope>NUCLEOTIDE SEQUENCE [LARGE SCALE GENOMIC DNA]</scope>
    <source>
        <strain evidence="2">JCM 18198</strain>
    </source>
</reference>
<evidence type="ECO:0000313" key="2">
    <source>
        <dbReference type="Proteomes" id="UP001500141"/>
    </source>
</evidence>
<evidence type="ECO:0008006" key="3">
    <source>
        <dbReference type="Google" id="ProtNLM"/>
    </source>
</evidence>
<evidence type="ECO:0000313" key="1">
    <source>
        <dbReference type="EMBL" id="GAA4774223.1"/>
    </source>
</evidence>
<protein>
    <recommendedName>
        <fullName evidence="3">Bacteriocin</fullName>
    </recommendedName>
</protein>
<organism evidence="1 2">
    <name type="scientific">Flavobacterium hankyongi</name>
    <dbReference type="NCBI Taxonomy" id="1176532"/>
    <lineage>
        <taxon>Bacteria</taxon>
        <taxon>Pseudomonadati</taxon>
        <taxon>Bacteroidota</taxon>
        <taxon>Flavobacteriia</taxon>
        <taxon>Flavobacteriales</taxon>
        <taxon>Flavobacteriaceae</taxon>
        <taxon>Flavobacterium</taxon>
    </lineage>
</organism>
<keyword evidence="2" id="KW-1185">Reference proteome</keyword>
<dbReference type="RefSeq" id="WP_264543423.1">
    <property type="nucleotide sequence ID" value="NZ_BAABIP010000022.1"/>
</dbReference>